<dbReference type="PANTHER" id="PTHR42714:SF2">
    <property type="entry name" value="TRNA MODIFICATION GTPASE GTPBP3, MITOCHONDRIAL"/>
    <property type="match status" value="1"/>
</dbReference>
<dbReference type="SUPFAM" id="SSF52540">
    <property type="entry name" value="P-loop containing nucleoside triphosphate hydrolases"/>
    <property type="match status" value="1"/>
</dbReference>
<evidence type="ECO:0000256" key="5">
    <source>
        <dbReference type="ARBA" id="ARBA00022741"/>
    </source>
</evidence>
<comment type="caution">
    <text evidence="10">Lacks conserved residue(s) required for the propagation of feature annotation.</text>
</comment>
<feature type="binding site" evidence="10">
    <location>
        <position position="461"/>
    </location>
    <ligand>
        <name>(6S)-5-formyl-5,6,7,8-tetrahydrofolate</name>
        <dbReference type="ChEBI" id="CHEBI:57457"/>
    </ligand>
</feature>
<comment type="subcellular location">
    <subcellularLocation>
        <location evidence="10">Cytoplasm</location>
    </subcellularLocation>
</comment>
<comment type="cofactor">
    <cofactor evidence="10">
        <name>K(+)</name>
        <dbReference type="ChEBI" id="CHEBI:29103"/>
    </cofactor>
    <text evidence="10">Binds 1 potassium ion per subunit.</text>
</comment>
<keyword evidence="8 10" id="KW-0630">Potassium</keyword>
<dbReference type="Gene3D" id="3.40.50.300">
    <property type="entry name" value="P-loop containing nucleotide triphosphate hydrolases"/>
    <property type="match status" value="1"/>
</dbReference>
<dbReference type="NCBIfam" id="TIGR00231">
    <property type="entry name" value="small_GTP"/>
    <property type="match status" value="1"/>
</dbReference>
<feature type="binding site" evidence="10">
    <location>
        <position position="23"/>
    </location>
    <ligand>
        <name>(6S)-5-formyl-5,6,7,8-tetrahydrofolate</name>
        <dbReference type="ChEBI" id="CHEBI:57457"/>
    </ligand>
</feature>
<dbReference type="EC" id="3.6.-.-" evidence="10"/>
<proteinExistence type="inferred from homology"/>
<keyword evidence="5 10" id="KW-0547">Nucleotide-binding</keyword>
<evidence type="ECO:0000256" key="3">
    <source>
        <dbReference type="ARBA" id="ARBA00022694"/>
    </source>
</evidence>
<evidence type="ECO:0000256" key="4">
    <source>
        <dbReference type="ARBA" id="ARBA00022723"/>
    </source>
</evidence>
<name>A0A1H8XMF5_9FIRM</name>
<keyword evidence="7 10" id="KW-0460">Magnesium</keyword>
<dbReference type="CDD" id="cd04164">
    <property type="entry name" value="trmE"/>
    <property type="match status" value="1"/>
</dbReference>
<evidence type="ECO:0000256" key="7">
    <source>
        <dbReference type="ARBA" id="ARBA00022842"/>
    </source>
</evidence>
<dbReference type="Gene3D" id="3.30.1360.120">
    <property type="entry name" value="Probable tRNA modification gtpase trme, domain 1"/>
    <property type="match status" value="1"/>
</dbReference>
<dbReference type="GO" id="GO:0046872">
    <property type="term" value="F:metal ion binding"/>
    <property type="evidence" value="ECO:0007669"/>
    <property type="project" value="UniProtKB-KW"/>
</dbReference>
<feature type="binding site" evidence="10">
    <location>
        <begin position="277"/>
        <end position="280"/>
    </location>
    <ligand>
        <name>GTP</name>
        <dbReference type="ChEBI" id="CHEBI:37565"/>
    </ligand>
</feature>
<dbReference type="InterPro" id="IPR006073">
    <property type="entry name" value="GTP-bd"/>
</dbReference>
<evidence type="ECO:0000313" key="13">
    <source>
        <dbReference type="EMBL" id="SEP40508.1"/>
    </source>
</evidence>
<dbReference type="EMBL" id="FODY01000025">
    <property type="protein sequence ID" value="SEP40508.1"/>
    <property type="molecule type" value="Genomic_DNA"/>
</dbReference>
<feature type="binding site" evidence="10">
    <location>
        <position position="88"/>
    </location>
    <ligand>
        <name>(6S)-5-formyl-5,6,7,8-tetrahydrofolate</name>
        <dbReference type="ChEBI" id="CHEBI:57457"/>
    </ligand>
</feature>
<evidence type="ECO:0000256" key="2">
    <source>
        <dbReference type="ARBA" id="ARBA00022490"/>
    </source>
</evidence>
<dbReference type="NCBIfam" id="NF003661">
    <property type="entry name" value="PRK05291.1-3"/>
    <property type="match status" value="1"/>
</dbReference>
<evidence type="ECO:0000259" key="12">
    <source>
        <dbReference type="PROSITE" id="PS51709"/>
    </source>
</evidence>
<dbReference type="NCBIfam" id="TIGR00450">
    <property type="entry name" value="mnmE_trmE_thdF"/>
    <property type="match status" value="1"/>
</dbReference>
<feature type="binding site" evidence="10">
    <location>
        <position position="127"/>
    </location>
    <ligand>
        <name>(6S)-5-formyl-5,6,7,8-tetrahydrofolate</name>
        <dbReference type="ChEBI" id="CHEBI:57457"/>
    </ligand>
</feature>
<dbReference type="GO" id="GO:0005829">
    <property type="term" value="C:cytosol"/>
    <property type="evidence" value="ECO:0007669"/>
    <property type="project" value="TreeGrafter"/>
</dbReference>
<evidence type="ECO:0000256" key="1">
    <source>
        <dbReference type="ARBA" id="ARBA00011043"/>
    </source>
</evidence>
<feature type="binding site" evidence="10">
    <location>
        <position position="257"/>
    </location>
    <ligand>
        <name>K(+)</name>
        <dbReference type="ChEBI" id="CHEBI:29103"/>
    </ligand>
</feature>
<feature type="binding site" evidence="10">
    <location>
        <position position="233"/>
    </location>
    <ligand>
        <name>K(+)</name>
        <dbReference type="ChEBI" id="CHEBI:29103"/>
    </ligand>
</feature>
<comment type="similarity">
    <text evidence="1 10 11">Belongs to the TRAFAC class TrmE-Era-EngA-EngB-Septin-like GTPase superfamily. TrmE GTPase family.</text>
</comment>
<comment type="function">
    <text evidence="10">Exhibits a very high intrinsic GTPase hydrolysis rate. Involved in the addition of a carboxymethylaminomethyl (cmnm) group at the wobble position (U34) of certain tRNAs, forming tRNA-cmnm(5)s(2)U34.</text>
</comment>
<dbReference type="Pfam" id="PF12631">
    <property type="entry name" value="MnmE_helical"/>
    <property type="match status" value="1"/>
</dbReference>
<keyword evidence="14" id="KW-1185">Reference proteome</keyword>
<keyword evidence="4 10" id="KW-0479">Metal-binding</keyword>
<sequence length="461" mass="49655">MYQEDTIAAVATAAGEGGIGIIRLSGRQAEPIAGAIFKGIKGKTAAAIQSYQAAYGHIVQPETGQAIDEVLLLMMRAPHSYTCEDVVEIHCHGGAVSLQRILSLVLSQGARLAEPGEFTKRAFLNGRLDLTQAEAVIDIIRSKTDTSLKVAVNHLSGSLSQQIGAMRHKLLAMIAHLEAAIDFPEEDIEELAASEVAVQVADLLQEIGKLLSTAHTGRILRDGLETVIIGKPNVGKSSLLNALIKENRAIVTDIPGTTRDVIEEYVNIQGIPLKIVDTAGIRETADLVEQLGVERALSFVERADLILLLLDASLPLTKEDHEVLAMMSGRNALILLNKTDLPVCLDSEAIEAMVSGAAVYKISVHTGEGIPELEQAIVDAVYGGQVAMGEGIFVTNVRHEALLDKARQSLEEVRHTIEVQMPPDCIVVDLREAWERLGEITGDTVHEDIVAEIFSQFCIGK</sequence>
<reference evidence="13 14" key="1">
    <citation type="submission" date="2016-10" db="EMBL/GenBank/DDBJ databases">
        <authorList>
            <person name="de Groot N.N."/>
        </authorList>
    </citation>
    <scope>NUCLEOTIDE SEQUENCE [LARGE SCALE GENOMIC DNA]</scope>
    <source>
        <strain evidence="13 14">DSM 13305</strain>
    </source>
</reference>
<dbReference type="GO" id="GO:0002098">
    <property type="term" value="P:tRNA wobble uridine modification"/>
    <property type="evidence" value="ECO:0007669"/>
    <property type="project" value="TreeGrafter"/>
</dbReference>
<evidence type="ECO:0000256" key="11">
    <source>
        <dbReference type="RuleBase" id="RU003313"/>
    </source>
</evidence>
<evidence type="ECO:0000313" key="14">
    <source>
        <dbReference type="Proteomes" id="UP000198847"/>
    </source>
</evidence>
<dbReference type="CDD" id="cd14858">
    <property type="entry name" value="TrmE_N"/>
    <property type="match status" value="1"/>
</dbReference>
<keyword evidence="9 10" id="KW-0342">GTP-binding</keyword>
<feature type="domain" description="TrmE-type G" evidence="12">
    <location>
        <begin position="223"/>
        <end position="382"/>
    </location>
</feature>
<evidence type="ECO:0000256" key="10">
    <source>
        <dbReference type="HAMAP-Rule" id="MF_00379"/>
    </source>
</evidence>
<comment type="subunit">
    <text evidence="10">Homodimer. Heterotetramer of two MnmE and two MnmG subunits.</text>
</comment>
<evidence type="ECO:0000256" key="6">
    <source>
        <dbReference type="ARBA" id="ARBA00022801"/>
    </source>
</evidence>
<dbReference type="RefSeq" id="WP_091750310.1">
    <property type="nucleotide sequence ID" value="NZ_FODY01000025.1"/>
</dbReference>
<dbReference type="STRING" id="112903.SAMN04490178_12555"/>
<dbReference type="PRINTS" id="PR00326">
    <property type="entry name" value="GTP1OBG"/>
</dbReference>
<dbReference type="Gene3D" id="1.20.120.430">
    <property type="entry name" value="tRNA modification GTPase MnmE domain 2"/>
    <property type="match status" value="1"/>
</dbReference>
<dbReference type="InterPro" id="IPR027266">
    <property type="entry name" value="TrmE/GcvT-like"/>
</dbReference>
<dbReference type="AlphaFoldDB" id="A0A1H8XMF5"/>
<evidence type="ECO:0000256" key="9">
    <source>
        <dbReference type="ARBA" id="ARBA00023134"/>
    </source>
</evidence>
<dbReference type="GO" id="GO:0030488">
    <property type="term" value="P:tRNA methylation"/>
    <property type="evidence" value="ECO:0007669"/>
    <property type="project" value="TreeGrafter"/>
</dbReference>
<dbReference type="InterPro" id="IPR005225">
    <property type="entry name" value="Small_GTP-bd"/>
</dbReference>
<organism evidence="13 14">
    <name type="scientific">Propionispora vibrioides</name>
    <dbReference type="NCBI Taxonomy" id="112903"/>
    <lineage>
        <taxon>Bacteria</taxon>
        <taxon>Bacillati</taxon>
        <taxon>Bacillota</taxon>
        <taxon>Negativicutes</taxon>
        <taxon>Selenomonadales</taxon>
        <taxon>Sporomusaceae</taxon>
        <taxon>Propionispora</taxon>
    </lineage>
</organism>
<dbReference type="PROSITE" id="PS51709">
    <property type="entry name" value="G_TRME"/>
    <property type="match status" value="1"/>
</dbReference>
<feature type="binding site" evidence="10">
    <location>
        <begin position="252"/>
        <end position="258"/>
    </location>
    <ligand>
        <name>GTP</name>
        <dbReference type="ChEBI" id="CHEBI:37565"/>
    </ligand>
</feature>
<dbReference type="FunFam" id="3.30.1360.120:FF:000003">
    <property type="entry name" value="tRNA modification GTPase MnmE"/>
    <property type="match status" value="1"/>
</dbReference>
<evidence type="ECO:0000256" key="8">
    <source>
        <dbReference type="ARBA" id="ARBA00022958"/>
    </source>
</evidence>
<dbReference type="GO" id="GO:0003924">
    <property type="term" value="F:GTPase activity"/>
    <property type="evidence" value="ECO:0007669"/>
    <property type="project" value="UniProtKB-UniRule"/>
</dbReference>
<dbReference type="GO" id="GO:0005525">
    <property type="term" value="F:GTP binding"/>
    <property type="evidence" value="ECO:0007669"/>
    <property type="project" value="UniProtKB-UniRule"/>
</dbReference>
<dbReference type="PANTHER" id="PTHR42714">
    <property type="entry name" value="TRNA MODIFICATION GTPASE GTPBP3"/>
    <property type="match status" value="1"/>
</dbReference>
<dbReference type="InterPro" id="IPR027368">
    <property type="entry name" value="MnmE_dom2"/>
</dbReference>
<feature type="binding site" evidence="10">
    <location>
        <begin position="233"/>
        <end position="238"/>
    </location>
    <ligand>
        <name>GTP</name>
        <dbReference type="ChEBI" id="CHEBI:37565"/>
    </ligand>
</feature>
<dbReference type="FunFam" id="3.40.50.300:FF:000494">
    <property type="entry name" value="tRNA modification GTPase MnmE"/>
    <property type="match status" value="1"/>
</dbReference>
<dbReference type="InterPro" id="IPR027417">
    <property type="entry name" value="P-loop_NTPase"/>
</dbReference>
<accession>A0A1H8XMF5</accession>
<dbReference type="InterPro" id="IPR018948">
    <property type="entry name" value="GTP-bd_TrmE_N"/>
</dbReference>
<gene>
    <name evidence="10" type="primary">mnmE</name>
    <name evidence="10" type="synonym">trmE</name>
    <name evidence="13" type="ORF">SAMN04490178_12555</name>
</gene>
<feature type="binding site" evidence="10">
    <location>
        <position position="252"/>
    </location>
    <ligand>
        <name>K(+)</name>
        <dbReference type="ChEBI" id="CHEBI:29103"/>
    </ligand>
</feature>
<keyword evidence="3 10" id="KW-0819">tRNA processing</keyword>
<dbReference type="HAMAP" id="MF_00379">
    <property type="entry name" value="GTPase_MnmE"/>
    <property type="match status" value="1"/>
</dbReference>
<dbReference type="InterPro" id="IPR025867">
    <property type="entry name" value="MnmE_helical"/>
</dbReference>
<keyword evidence="2 10" id="KW-0963">Cytoplasm</keyword>
<dbReference type="InterPro" id="IPR031168">
    <property type="entry name" value="G_TrmE"/>
</dbReference>
<dbReference type="InterPro" id="IPR004520">
    <property type="entry name" value="GTPase_MnmE"/>
</dbReference>
<dbReference type="OrthoDB" id="9805918at2"/>
<feature type="binding site" evidence="10">
    <location>
        <position position="237"/>
    </location>
    <ligand>
        <name>Mg(2+)</name>
        <dbReference type="ChEBI" id="CHEBI:18420"/>
    </ligand>
</feature>
<dbReference type="Pfam" id="PF10396">
    <property type="entry name" value="TrmE_N"/>
    <property type="match status" value="1"/>
</dbReference>
<feature type="binding site" evidence="10">
    <location>
        <position position="254"/>
    </location>
    <ligand>
        <name>K(+)</name>
        <dbReference type="ChEBI" id="CHEBI:29103"/>
    </ligand>
</feature>
<dbReference type="SUPFAM" id="SSF116878">
    <property type="entry name" value="TrmE connector domain"/>
    <property type="match status" value="1"/>
</dbReference>
<feature type="binding site" evidence="10">
    <location>
        <position position="258"/>
    </location>
    <ligand>
        <name>Mg(2+)</name>
        <dbReference type="ChEBI" id="CHEBI:18420"/>
    </ligand>
</feature>
<protein>
    <recommendedName>
        <fullName evidence="10">tRNA modification GTPase MnmE</fullName>
        <ecNumber evidence="10">3.6.-.-</ecNumber>
    </recommendedName>
</protein>
<keyword evidence="6 10" id="KW-0378">Hydrolase</keyword>
<dbReference type="Pfam" id="PF01926">
    <property type="entry name" value="MMR_HSR1"/>
    <property type="match status" value="1"/>
</dbReference>
<dbReference type="Proteomes" id="UP000198847">
    <property type="component" value="Unassembled WGS sequence"/>
</dbReference>
<dbReference type="GO" id="GO:0042802">
    <property type="term" value="F:identical protein binding"/>
    <property type="evidence" value="ECO:0007669"/>
    <property type="project" value="UniProtKB-ARBA"/>
</dbReference>